<proteinExistence type="predicted"/>
<gene>
    <name evidence="1" type="ORF">MLD38_013147</name>
</gene>
<dbReference type="Proteomes" id="UP001057402">
    <property type="component" value="Chromosome 4"/>
</dbReference>
<protein>
    <submittedName>
        <fullName evidence="1">Uncharacterized protein</fullName>
    </submittedName>
</protein>
<dbReference type="EMBL" id="CM042883">
    <property type="protein sequence ID" value="KAI4375255.1"/>
    <property type="molecule type" value="Genomic_DNA"/>
</dbReference>
<name>A0ACB9R8P8_9MYRT</name>
<reference evidence="2" key="1">
    <citation type="journal article" date="2023" name="Front. Plant Sci.">
        <title>Chromosomal-level genome assembly of Melastoma candidum provides insights into trichome evolution.</title>
        <authorList>
            <person name="Zhong Y."/>
            <person name="Wu W."/>
            <person name="Sun C."/>
            <person name="Zou P."/>
            <person name="Liu Y."/>
            <person name="Dai S."/>
            <person name="Zhou R."/>
        </authorList>
    </citation>
    <scope>NUCLEOTIDE SEQUENCE [LARGE SCALE GENOMIC DNA]</scope>
</reference>
<evidence type="ECO:0000313" key="2">
    <source>
        <dbReference type="Proteomes" id="UP001057402"/>
    </source>
</evidence>
<keyword evidence="2" id="KW-1185">Reference proteome</keyword>
<comment type="caution">
    <text evidence="1">The sequence shown here is derived from an EMBL/GenBank/DDBJ whole genome shotgun (WGS) entry which is preliminary data.</text>
</comment>
<accession>A0ACB9R8P8</accession>
<evidence type="ECO:0000313" key="1">
    <source>
        <dbReference type="EMBL" id="KAI4375255.1"/>
    </source>
</evidence>
<organism evidence="1 2">
    <name type="scientific">Melastoma candidum</name>
    <dbReference type="NCBI Taxonomy" id="119954"/>
    <lineage>
        <taxon>Eukaryota</taxon>
        <taxon>Viridiplantae</taxon>
        <taxon>Streptophyta</taxon>
        <taxon>Embryophyta</taxon>
        <taxon>Tracheophyta</taxon>
        <taxon>Spermatophyta</taxon>
        <taxon>Magnoliopsida</taxon>
        <taxon>eudicotyledons</taxon>
        <taxon>Gunneridae</taxon>
        <taxon>Pentapetalae</taxon>
        <taxon>rosids</taxon>
        <taxon>malvids</taxon>
        <taxon>Myrtales</taxon>
        <taxon>Melastomataceae</taxon>
        <taxon>Melastomatoideae</taxon>
        <taxon>Melastomateae</taxon>
        <taxon>Melastoma</taxon>
    </lineage>
</organism>
<sequence>MNPPPATLSSPAHHLWRTPIPYLFGGLAAVLVLISVALFMLACSYLECHPMGGDNEEEVPKKSVGMVPPDAEPRMVVIMAGEDVPSHIAIPRPKTSALAQNCCCDQV</sequence>